<evidence type="ECO:0008006" key="2">
    <source>
        <dbReference type="Google" id="ProtNLM"/>
    </source>
</evidence>
<comment type="caution">
    <text evidence="1">The sequence shown here is derived from an EMBL/GenBank/DDBJ whole genome shotgun (WGS) entry which is preliminary data.</text>
</comment>
<dbReference type="GO" id="GO:0008705">
    <property type="term" value="F:methionine synthase activity"/>
    <property type="evidence" value="ECO:0007669"/>
    <property type="project" value="InterPro"/>
</dbReference>
<sequence>MPSYKLMPHINNESLFKKLHIKEGTEVFDSANKIIDEIKEFIIKNMSISAYFAKAHINLIGLYEGADKDCIICLVSSKDDIGDFSREMINSGNYLKGYLLYEAANHALFEASDRFSKFVRQEELKNGRKLSRRYFAGDGDIDLNMQREIMGMLKEKEDVEAYINERNVLFPERSLLYVFVAEEAEDGCCINKDEENECERCKNYNCRYRDENEKIPC</sequence>
<name>A0A644XTS7_9ZZZZ</name>
<accession>A0A644XTS7</accession>
<dbReference type="SUPFAM" id="SSF56507">
    <property type="entry name" value="Methionine synthase activation domain-like"/>
    <property type="match status" value="1"/>
</dbReference>
<gene>
    <name evidence="1" type="ORF">SDC9_65981</name>
</gene>
<dbReference type="EMBL" id="VSSQ01003198">
    <property type="protein sequence ID" value="MPM19555.1"/>
    <property type="molecule type" value="Genomic_DNA"/>
</dbReference>
<organism evidence="1">
    <name type="scientific">bioreactor metagenome</name>
    <dbReference type="NCBI Taxonomy" id="1076179"/>
    <lineage>
        <taxon>unclassified sequences</taxon>
        <taxon>metagenomes</taxon>
        <taxon>ecological metagenomes</taxon>
    </lineage>
</organism>
<dbReference type="AlphaFoldDB" id="A0A644XTS7"/>
<proteinExistence type="predicted"/>
<dbReference type="Gene3D" id="3.40.109.40">
    <property type="match status" value="1"/>
</dbReference>
<reference evidence="1" key="1">
    <citation type="submission" date="2019-08" db="EMBL/GenBank/DDBJ databases">
        <authorList>
            <person name="Kucharzyk K."/>
            <person name="Murdoch R.W."/>
            <person name="Higgins S."/>
            <person name="Loffler F."/>
        </authorList>
    </citation>
    <scope>NUCLEOTIDE SEQUENCE</scope>
</reference>
<dbReference type="InterPro" id="IPR037010">
    <property type="entry name" value="VitB12-dep_Met_synth_activ_sf"/>
</dbReference>
<evidence type="ECO:0000313" key="1">
    <source>
        <dbReference type="EMBL" id="MPM19555.1"/>
    </source>
</evidence>
<protein>
    <recommendedName>
        <fullName evidence="2">AdoMet activation domain-containing protein</fullName>
    </recommendedName>
</protein>